<evidence type="ECO:0000256" key="3">
    <source>
        <dbReference type="ARBA" id="ARBA00012438"/>
    </source>
</evidence>
<dbReference type="InterPro" id="IPR004358">
    <property type="entry name" value="Sig_transdc_His_kin-like_C"/>
</dbReference>
<evidence type="ECO:0000259" key="13">
    <source>
        <dbReference type="PROSITE" id="PS50885"/>
    </source>
</evidence>
<dbReference type="InterPro" id="IPR036890">
    <property type="entry name" value="HATPase_C_sf"/>
</dbReference>
<dbReference type="CDD" id="cd06225">
    <property type="entry name" value="HAMP"/>
    <property type="match status" value="1"/>
</dbReference>
<keyword evidence="6 11" id="KW-0812">Transmembrane</keyword>
<dbReference type="InterPro" id="IPR003661">
    <property type="entry name" value="HisK_dim/P_dom"/>
</dbReference>
<comment type="catalytic activity">
    <reaction evidence="1">
        <text>ATP + protein L-histidine = ADP + protein N-phospho-L-histidine.</text>
        <dbReference type="EC" id="2.7.13.3"/>
    </reaction>
</comment>
<dbReference type="Gene3D" id="6.10.340.10">
    <property type="match status" value="1"/>
</dbReference>
<dbReference type="SUPFAM" id="SSF47384">
    <property type="entry name" value="Homodimeric domain of signal transducing histidine kinase"/>
    <property type="match status" value="1"/>
</dbReference>
<dbReference type="Pfam" id="PF13755">
    <property type="entry name" value="Sensor_TM1"/>
    <property type="match status" value="1"/>
</dbReference>
<dbReference type="CDD" id="cd00082">
    <property type="entry name" value="HisKA"/>
    <property type="match status" value="1"/>
</dbReference>
<comment type="subcellular location">
    <subcellularLocation>
        <location evidence="2">Membrane</location>
    </subcellularLocation>
</comment>
<dbReference type="Gene3D" id="3.30.565.10">
    <property type="entry name" value="Histidine kinase-like ATPase, C-terminal domain"/>
    <property type="match status" value="1"/>
</dbReference>
<dbReference type="Pfam" id="PF13756">
    <property type="entry name" value="Stimulus_sens_1"/>
    <property type="match status" value="1"/>
</dbReference>
<dbReference type="Pfam" id="PF02518">
    <property type="entry name" value="HATPase_c"/>
    <property type="match status" value="1"/>
</dbReference>
<evidence type="ECO:0000256" key="7">
    <source>
        <dbReference type="ARBA" id="ARBA00022777"/>
    </source>
</evidence>
<dbReference type="GO" id="GO:0000155">
    <property type="term" value="F:phosphorelay sensor kinase activity"/>
    <property type="evidence" value="ECO:0007669"/>
    <property type="project" value="InterPro"/>
</dbReference>
<evidence type="ECO:0000256" key="6">
    <source>
        <dbReference type="ARBA" id="ARBA00022692"/>
    </source>
</evidence>
<dbReference type="SMART" id="SM00388">
    <property type="entry name" value="HisKA"/>
    <property type="match status" value="1"/>
</dbReference>
<keyword evidence="5 14" id="KW-0808">Transferase</keyword>
<evidence type="ECO:0000256" key="10">
    <source>
        <dbReference type="ARBA" id="ARBA00023136"/>
    </source>
</evidence>
<dbReference type="InterPro" id="IPR036097">
    <property type="entry name" value="HisK_dim/P_sf"/>
</dbReference>
<evidence type="ECO:0000259" key="12">
    <source>
        <dbReference type="PROSITE" id="PS50109"/>
    </source>
</evidence>
<reference evidence="14" key="1">
    <citation type="submission" date="2016-04" db="EMBL/GenBank/DDBJ databases">
        <authorList>
            <person name="Evans L.H."/>
            <person name="Alamgir A."/>
            <person name="Owens N."/>
            <person name="Weber N.D."/>
            <person name="Virtaneva K."/>
            <person name="Barbian K."/>
            <person name="Babar A."/>
            <person name="Rosenke K."/>
        </authorList>
    </citation>
    <scope>NUCLEOTIDE SEQUENCE</scope>
    <source>
        <strain evidence="14">86</strain>
    </source>
</reference>
<evidence type="ECO:0000256" key="1">
    <source>
        <dbReference type="ARBA" id="ARBA00000085"/>
    </source>
</evidence>
<dbReference type="GO" id="GO:0016020">
    <property type="term" value="C:membrane"/>
    <property type="evidence" value="ECO:0007669"/>
    <property type="project" value="UniProtKB-SubCell"/>
</dbReference>
<evidence type="ECO:0000256" key="4">
    <source>
        <dbReference type="ARBA" id="ARBA00022553"/>
    </source>
</evidence>
<dbReference type="PRINTS" id="PR00344">
    <property type="entry name" value="BCTRLSENSOR"/>
</dbReference>
<dbReference type="PANTHER" id="PTHR45436:SF5">
    <property type="entry name" value="SENSOR HISTIDINE KINASE TRCS"/>
    <property type="match status" value="1"/>
</dbReference>
<keyword evidence="8 11" id="KW-1133">Transmembrane helix</keyword>
<proteinExistence type="predicted"/>
<evidence type="ECO:0000256" key="8">
    <source>
        <dbReference type="ARBA" id="ARBA00022989"/>
    </source>
</evidence>
<accession>A0A212KK02</accession>
<dbReference type="EC" id="2.7.13.3" evidence="3"/>
<dbReference type="EMBL" id="FLUO01000002">
    <property type="protein sequence ID" value="SBW12066.1"/>
    <property type="molecule type" value="Genomic_DNA"/>
</dbReference>
<dbReference type="InterPro" id="IPR003594">
    <property type="entry name" value="HATPase_dom"/>
</dbReference>
<evidence type="ECO:0000313" key="14">
    <source>
        <dbReference type="EMBL" id="SBW12066.1"/>
    </source>
</evidence>
<dbReference type="InterPro" id="IPR003660">
    <property type="entry name" value="HAMP_dom"/>
</dbReference>
<keyword evidence="9" id="KW-0902">Two-component regulatory system</keyword>
<feature type="domain" description="Histidine kinase" evidence="12">
    <location>
        <begin position="340"/>
        <end position="567"/>
    </location>
</feature>
<dbReference type="SMART" id="SM00304">
    <property type="entry name" value="HAMP"/>
    <property type="match status" value="1"/>
</dbReference>
<dbReference type="Pfam" id="PF00512">
    <property type="entry name" value="HisKA"/>
    <property type="match status" value="1"/>
</dbReference>
<feature type="domain" description="HAMP" evidence="13">
    <location>
        <begin position="277"/>
        <end position="332"/>
    </location>
</feature>
<feature type="transmembrane region" description="Helical" evidence="11">
    <location>
        <begin position="25"/>
        <end position="43"/>
    </location>
</feature>
<dbReference type="InterPro" id="IPR050428">
    <property type="entry name" value="TCS_sensor_his_kinase"/>
</dbReference>
<sequence length="572" mass="62436">MPEDVLPSEPSQRRERWVSPLTRKILAVNLLAPVLLVLGALYLDAYEQGLLRSELESLRAQGEMVAAAVAESAVSGEFGGRTLSGNNMTAAIEGGHGYRLLPEQARHMVRRLSVHAGRRVRLFDARGELLADSRYMFVSGGIVEVSDLPPPRLYPAADRLLREFNDRLVRLLGRVSETEQAIPPYVEAPLDPIDTYEELGIALRFGETSEAVRRGEHAKVLGVAVPVQYYKQVVGAVLINDSTDSVEANVFQVRKAILRLFLSTLGVTILLSWYQAGTIIHPVRRLARAAQAVQSGLGTRNAIPNLSRRGDEIGDLSVALGQMTETLWDRIEATERFAADVAHEIKNPLTSMRSAVETVSRIDDADNRRRLLAIIAEDVQRIDRLISDVADMSRVDAELMKATAVPLNLGAMLSALIEVETISGDADGVRFSLQLQEGEGLWVLGSEGRLVQVFRNLIGNAVSFSPPEGLIVVRVRTADTPQGAVVVVEVDDEGPGIPEGKEDAIFDRFYSERPAGEKFGTHSGLGLAISKQIVQGLGGRIGAVNRRDLDDPGTPGARFVLTLPRLMPPYPY</sequence>
<dbReference type="PANTHER" id="PTHR45436">
    <property type="entry name" value="SENSOR HISTIDINE KINASE YKOH"/>
    <property type="match status" value="1"/>
</dbReference>
<protein>
    <recommendedName>
        <fullName evidence="3">histidine kinase</fullName>
        <ecNumber evidence="3">2.7.13.3</ecNumber>
    </recommendedName>
</protein>
<evidence type="ECO:0000256" key="5">
    <source>
        <dbReference type="ARBA" id="ARBA00022679"/>
    </source>
</evidence>
<keyword evidence="7" id="KW-0418">Kinase</keyword>
<dbReference type="PROSITE" id="PS50885">
    <property type="entry name" value="HAMP"/>
    <property type="match status" value="1"/>
</dbReference>
<dbReference type="InterPro" id="IPR025919">
    <property type="entry name" value="Stimulus_sens_dom"/>
</dbReference>
<dbReference type="SUPFAM" id="SSF55874">
    <property type="entry name" value="ATPase domain of HSP90 chaperone/DNA topoisomerase II/histidine kinase"/>
    <property type="match status" value="1"/>
</dbReference>
<keyword evidence="4" id="KW-0597">Phosphoprotein</keyword>
<evidence type="ECO:0000256" key="2">
    <source>
        <dbReference type="ARBA" id="ARBA00004370"/>
    </source>
</evidence>
<organism evidence="14">
    <name type="scientific">uncultured Alphaproteobacteria bacterium</name>
    <dbReference type="NCBI Taxonomy" id="91750"/>
    <lineage>
        <taxon>Bacteria</taxon>
        <taxon>Pseudomonadati</taxon>
        <taxon>Pseudomonadota</taxon>
        <taxon>Alphaproteobacteria</taxon>
        <taxon>environmental samples</taxon>
    </lineage>
</organism>
<gene>
    <name evidence="14" type="primary">chvG</name>
    <name evidence="14" type="ORF">KL86APRO_20426</name>
</gene>
<dbReference type="InterPro" id="IPR025908">
    <property type="entry name" value="Sensor_TM1"/>
</dbReference>
<dbReference type="PROSITE" id="PS50109">
    <property type="entry name" value="HIS_KIN"/>
    <property type="match status" value="1"/>
</dbReference>
<name>A0A212KK02_9PROT</name>
<dbReference type="Pfam" id="PF00672">
    <property type="entry name" value="HAMP"/>
    <property type="match status" value="1"/>
</dbReference>
<dbReference type="Gene3D" id="1.10.287.130">
    <property type="match status" value="1"/>
</dbReference>
<dbReference type="InterPro" id="IPR005467">
    <property type="entry name" value="His_kinase_dom"/>
</dbReference>
<dbReference type="SMART" id="SM00387">
    <property type="entry name" value="HATPase_c"/>
    <property type="match status" value="1"/>
</dbReference>
<evidence type="ECO:0000256" key="11">
    <source>
        <dbReference type="SAM" id="Phobius"/>
    </source>
</evidence>
<dbReference type="AlphaFoldDB" id="A0A212KK02"/>
<evidence type="ECO:0000256" key="9">
    <source>
        <dbReference type="ARBA" id="ARBA00023012"/>
    </source>
</evidence>
<keyword evidence="10 11" id="KW-0472">Membrane</keyword>